<sequence length="214" mass="24107">MTTQTVPSARKTVAYLQEAARDQSLEKSKADILHFANQHDLGKVHFAEELASGRIPWRERRIAGVLEELQANDVIIVTELSRLGRSMLECMEILSLVTFKGIYVYSVKGNWQLDQSLQSKISLAFSMATEIERDLISQKIKDGLRSKKAQGMKMGRPKGPGKSKLDAFQPEIERLLANGFTKKSIAQRYSTTEANLSNWMKKHGLKKARVVRSS</sequence>
<name>A0A2S6HKW5_9GAMM</name>
<evidence type="ECO:0000313" key="2">
    <source>
        <dbReference type="EMBL" id="PPK78142.1"/>
    </source>
</evidence>
<protein>
    <submittedName>
        <fullName evidence="2">DNA invertase Pin-like site-specific DNA recombinase</fullName>
    </submittedName>
</protein>
<feature type="domain" description="Resolvase/invertase-type recombinase catalytic" evidence="1">
    <location>
        <begin position="11"/>
        <end position="151"/>
    </location>
</feature>
<evidence type="ECO:0000259" key="1">
    <source>
        <dbReference type="PROSITE" id="PS51736"/>
    </source>
</evidence>
<dbReference type="GO" id="GO:0000150">
    <property type="term" value="F:DNA strand exchange activity"/>
    <property type="evidence" value="ECO:0007669"/>
    <property type="project" value="InterPro"/>
</dbReference>
<dbReference type="PANTHER" id="PTHR30461">
    <property type="entry name" value="DNA-INVERTASE FROM LAMBDOID PROPHAGE"/>
    <property type="match status" value="1"/>
</dbReference>
<comment type="caution">
    <text evidence="2">The sequence shown here is derived from an EMBL/GenBank/DDBJ whole genome shotgun (WGS) entry which is preliminary data.</text>
</comment>
<dbReference type="InterPro" id="IPR006119">
    <property type="entry name" value="Resolv_N"/>
</dbReference>
<reference evidence="2 3" key="1">
    <citation type="submission" date="2018-02" db="EMBL/GenBank/DDBJ databases">
        <title>Subsurface microbial communities from deep shales in Ohio and West Virginia, USA.</title>
        <authorList>
            <person name="Wrighton K."/>
        </authorList>
    </citation>
    <scope>NUCLEOTIDE SEQUENCE [LARGE SCALE GENOMIC DNA]</scope>
    <source>
        <strain evidence="2 3">OWC-DMM</strain>
    </source>
</reference>
<dbReference type="RefSeq" id="WP_104427496.1">
    <property type="nucleotide sequence ID" value="NZ_PTIZ01000001.1"/>
</dbReference>
<dbReference type="SUPFAM" id="SSF53041">
    <property type="entry name" value="Resolvase-like"/>
    <property type="match status" value="1"/>
</dbReference>
<dbReference type="InterPro" id="IPR036162">
    <property type="entry name" value="Resolvase-like_N_sf"/>
</dbReference>
<dbReference type="InterPro" id="IPR050639">
    <property type="entry name" value="SSR_resolvase"/>
</dbReference>
<organism evidence="2 3">
    <name type="scientific">Methylobacter tundripaludum</name>
    <dbReference type="NCBI Taxonomy" id="173365"/>
    <lineage>
        <taxon>Bacteria</taxon>
        <taxon>Pseudomonadati</taxon>
        <taxon>Pseudomonadota</taxon>
        <taxon>Gammaproteobacteria</taxon>
        <taxon>Methylococcales</taxon>
        <taxon>Methylococcaceae</taxon>
        <taxon>Methylobacter</taxon>
    </lineage>
</organism>
<evidence type="ECO:0000313" key="3">
    <source>
        <dbReference type="Proteomes" id="UP000240010"/>
    </source>
</evidence>
<dbReference type="AlphaFoldDB" id="A0A2S6HKW5"/>
<accession>A0A2S6HKW5</accession>
<dbReference type="GO" id="GO:0003677">
    <property type="term" value="F:DNA binding"/>
    <property type="evidence" value="ECO:0007669"/>
    <property type="project" value="InterPro"/>
</dbReference>
<dbReference type="PANTHER" id="PTHR30461:SF19">
    <property type="entry name" value="SITE-SPECIFIC RECOMBINASE RESOLVASE FAMILY"/>
    <property type="match status" value="1"/>
</dbReference>
<proteinExistence type="predicted"/>
<dbReference type="SMART" id="SM00857">
    <property type="entry name" value="Resolvase"/>
    <property type="match status" value="1"/>
</dbReference>
<gene>
    <name evidence="2" type="ORF">B0F87_101524</name>
</gene>
<dbReference type="PROSITE" id="PS51736">
    <property type="entry name" value="RECOMBINASES_3"/>
    <property type="match status" value="1"/>
</dbReference>
<dbReference type="Gene3D" id="3.40.50.1390">
    <property type="entry name" value="Resolvase, N-terminal catalytic domain"/>
    <property type="match status" value="1"/>
</dbReference>
<dbReference type="Pfam" id="PF00239">
    <property type="entry name" value="Resolvase"/>
    <property type="match status" value="1"/>
</dbReference>
<dbReference type="Proteomes" id="UP000240010">
    <property type="component" value="Unassembled WGS sequence"/>
</dbReference>
<dbReference type="EMBL" id="PTIZ01000001">
    <property type="protein sequence ID" value="PPK78142.1"/>
    <property type="molecule type" value="Genomic_DNA"/>
</dbReference>